<evidence type="ECO:0000313" key="2">
    <source>
        <dbReference type="Proteomes" id="UP000481643"/>
    </source>
</evidence>
<protein>
    <submittedName>
        <fullName evidence="1">Uncharacterized protein</fullName>
    </submittedName>
</protein>
<proteinExistence type="predicted"/>
<dbReference type="EMBL" id="WBVX01000037">
    <property type="protein sequence ID" value="KAB2678052.1"/>
    <property type="molecule type" value="Genomic_DNA"/>
</dbReference>
<accession>A0A6L3Y6U8</accession>
<name>A0A6L3Y6U8_9HYPH</name>
<dbReference type="Proteomes" id="UP000481643">
    <property type="component" value="Unassembled WGS sequence"/>
</dbReference>
<comment type="caution">
    <text evidence="1">The sequence shown here is derived from an EMBL/GenBank/DDBJ whole genome shotgun (WGS) entry which is preliminary data.</text>
</comment>
<reference evidence="1 2" key="1">
    <citation type="submission" date="2019-09" db="EMBL/GenBank/DDBJ databases">
        <title>Taxonomic organization of the family Brucellaceae based on a phylogenomic approach.</title>
        <authorList>
            <person name="Leclercq S."/>
            <person name="Cloeckaert A."/>
            <person name="Zygmunt M.S."/>
        </authorList>
    </citation>
    <scope>NUCLEOTIDE SEQUENCE [LARGE SCALE GENOMIC DNA]</scope>
    <source>
        <strain evidence="1 2">WS1830</strain>
    </source>
</reference>
<sequence length="267" mass="30923">MTYYCPTIADLQTDDGSIVVDRAISLVYDEYLSMDYVYQVQKIVDEVRDEFPYLRKVSEQRSIVIEQKMTDLSYTIKVYIQREVADNIGLIDRLMERLREPLYGPKPDEFKRRHNWQIFPSSKTADLKSEKTSGQDKQAVRPCIDLSKVPAEFEFMLTSAFKDQAKEFNKSLDLIYSSSRPDWIQKYYVELLHDRWSHIARADIAMGGLISKVMAKVANDPRFAQAENWWRGFAIALSKGDGLAAYEACQRFLEKRPQADATADLDD</sequence>
<dbReference type="AlphaFoldDB" id="A0A6L3Y6U8"/>
<dbReference type="RefSeq" id="WP_151653513.1">
    <property type="nucleotide sequence ID" value="NZ_WBVX01000037.1"/>
</dbReference>
<evidence type="ECO:0000313" key="1">
    <source>
        <dbReference type="EMBL" id="KAB2678052.1"/>
    </source>
</evidence>
<organism evidence="1 2">
    <name type="scientific">Brucella tritici</name>
    <dbReference type="NCBI Taxonomy" id="94626"/>
    <lineage>
        <taxon>Bacteria</taxon>
        <taxon>Pseudomonadati</taxon>
        <taxon>Pseudomonadota</taxon>
        <taxon>Alphaproteobacteria</taxon>
        <taxon>Hyphomicrobiales</taxon>
        <taxon>Brucellaceae</taxon>
        <taxon>Brucella/Ochrobactrum group</taxon>
        <taxon>Brucella</taxon>
    </lineage>
</organism>
<gene>
    <name evidence="1" type="ORF">F9L08_24330</name>
</gene>